<evidence type="ECO:0000313" key="2">
    <source>
        <dbReference type="Proteomes" id="UP000482155"/>
    </source>
</evidence>
<dbReference type="AlphaFoldDB" id="A0A6B3SXM7"/>
<protein>
    <submittedName>
        <fullName evidence="1">Uncharacterized protein</fullName>
    </submittedName>
</protein>
<sequence>MDRMPVDEISRTHQRPEAWAKTPEEFILPCQKNKNNRDRGVFFRRGNIPSRTRGLSLSRDCLVTGPQGNYHCHLAERHGSVAAPHREPIESGIDISHPRPLRVVDNRAQHLIVAMFNGLPELLSCRVQDLN</sequence>
<dbReference type="RefSeq" id="WP_163967854.1">
    <property type="nucleotide sequence ID" value="NZ_JAAIVB010000078.1"/>
</dbReference>
<dbReference type="Proteomes" id="UP000482155">
    <property type="component" value="Unassembled WGS sequence"/>
</dbReference>
<organism evidence="1 2">
    <name type="scientific">Noviherbaspirillum galbum</name>
    <dbReference type="NCBI Taxonomy" id="2709383"/>
    <lineage>
        <taxon>Bacteria</taxon>
        <taxon>Pseudomonadati</taxon>
        <taxon>Pseudomonadota</taxon>
        <taxon>Betaproteobacteria</taxon>
        <taxon>Burkholderiales</taxon>
        <taxon>Oxalobacteraceae</taxon>
        <taxon>Noviherbaspirillum</taxon>
    </lineage>
</organism>
<accession>A0A6B3SXM7</accession>
<evidence type="ECO:0000313" key="1">
    <source>
        <dbReference type="EMBL" id="NEX63916.1"/>
    </source>
</evidence>
<proteinExistence type="predicted"/>
<name>A0A6B3SXM7_9BURK</name>
<dbReference type="EMBL" id="JAAIVB010000078">
    <property type="protein sequence ID" value="NEX63916.1"/>
    <property type="molecule type" value="Genomic_DNA"/>
</dbReference>
<comment type="caution">
    <text evidence="1">The sequence shown here is derived from an EMBL/GenBank/DDBJ whole genome shotgun (WGS) entry which is preliminary data.</text>
</comment>
<keyword evidence="2" id="KW-1185">Reference proteome</keyword>
<gene>
    <name evidence="1" type="ORF">G3574_22780</name>
</gene>
<reference evidence="1 2" key="1">
    <citation type="submission" date="2020-02" db="EMBL/GenBank/DDBJ databases">
        <authorList>
            <person name="Kim M.K."/>
        </authorList>
    </citation>
    <scope>NUCLEOTIDE SEQUENCE [LARGE SCALE GENOMIC DNA]</scope>
    <source>
        <strain evidence="1 2">17J57-3</strain>
    </source>
</reference>